<evidence type="ECO:0000256" key="1">
    <source>
        <dbReference type="SAM" id="Phobius"/>
    </source>
</evidence>
<dbReference type="EMBL" id="CADIKK010000054">
    <property type="protein sequence ID" value="CAB3808002.1"/>
    <property type="molecule type" value="Genomic_DNA"/>
</dbReference>
<organism evidence="2 3">
    <name type="scientific">Paraburkholderia ultramafica</name>
    <dbReference type="NCBI Taxonomy" id="1544867"/>
    <lineage>
        <taxon>Bacteria</taxon>
        <taxon>Pseudomonadati</taxon>
        <taxon>Pseudomonadota</taxon>
        <taxon>Betaproteobacteria</taxon>
        <taxon>Burkholderiales</taxon>
        <taxon>Burkholderiaceae</taxon>
        <taxon>Paraburkholderia</taxon>
    </lineage>
</organism>
<protein>
    <submittedName>
        <fullName evidence="2">Uncharacterized protein</fullName>
    </submittedName>
</protein>
<keyword evidence="1" id="KW-0812">Transmembrane</keyword>
<proteinExistence type="predicted"/>
<keyword evidence="1" id="KW-1133">Transmembrane helix</keyword>
<name>A0A6S7BPP1_9BURK</name>
<dbReference type="AlphaFoldDB" id="A0A6S7BPP1"/>
<reference evidence="2 3" key="1">
    <citation type="submission" date="2020-04" db="EMBL/GenBank/DDBJ databases">
        <authorList>
            <person name="De Canck E."/>
        </authorList>
    </citation>
    <scope>NUCLEOTIDE SEQUENCE [LARGE SCALE GENOMIC DNA]</scope>
    <source>
        <strain evidence="2 3">LMG 28614</strain>
    </source>
</reference>
<sequence>MDDLPDKLRRNVVVLSAAIVAITVFHLSFRPTGTLLGFAEVGRVTPLKVWLVLSAVLLYMFLRYWFYEGTDQERALLAQEFQGRRYAAIKRHLERSLERHLVHKRAPACLTNFDDFADEQLTGCFADRGPAMRADVVASVEADQHSPWQGKVGYALELQWPSGNHYRTSGGQRFDFRLTRYFAVWTALRCALRTATYSKSAVDVLVPIALACVAATMCVYQLVIAGIQQ</sequence>
<dbReference type="RefSeq" id="WP_175153595.1">
    <property type="nucleotide sequence ID" value="NZ_CADIKK010000054.1"/>
</dbReference>
<keyword evidence="3" id="KW-1185">Reference proteome</keyword>
<gene>
    <name evidence="2" type="ORF">LMG28614_06714</name>
</gene>
<accession>A0A6S7BPP1</accession>
<evidence type="ECO:0000313" key="3">
    <source>
        <dbReference type="Proteomes" id="UP000494365"/>
    </source>
</evidence>
<evidence type="ECO:0000313" key="2">
    <source>
        <dbReference type="EMBL" id="CAB3808002.1"/>
    </source>
</evidence>
<feature type="transmembrane region" description="Helical" evidence="1">
    <location>
        <begin position="204"/>
        <end position="227"/>
    </location>
</feature>
<keyword evidence="1" id="KW-0472">Membrane</keyword>
<feature type="transmembrane region" description="Helical" evidence="1">
    <location>
        <begin position="49"/>
        <end position="66"/>
    </location>
</feature>
<dbReference type="Proteomes" id="UP000494365">
    <property type="component" value="Unassembled WGS sequence"/>
</dbReference>
<feature type="transmembrane region" description="Helical" evidence="1">
    <location>
        <begin position="12"/>
        <end position="29"/>
    </location>
</feature>